<evidence type="ECO:0000259" key="5">
    <source>
        <dbReference type="PROSITE" id="PS50835"/>
    </source>
</evidence>
<dbReference type="Proteomes" id="UP000001811">
    <property type="component" value="Chromosome 12"/>
</dbReference>
<proteinExistence type="predicted"/>
<evidence type="ECO:0000313" key="6">
    <source>
        <dbReference type="Ensembl" id="ENSOCUP00000017695.2"/>
    </source>
</evidence>
<evidence type="ECO:0000256" key="1">
    <source>
        <dbReference type="ARBA" id="ARBA00022729"/>
    </source>
</evidence>
<dbReference type="InterPro" id="IPR013783">
    <property type="entry name" value="Ig-like_fold"/>
</dbReference>
<keyword evidence="2" id="KW-1015">Disulfide bond</keyword>
<keyword evidence="7" id="KW-1185">Reference proteome</keyword>
<dbReference type="Bgee" id="ENSOCUG00000025716">
    <property type="expression patterns" value="Expressed in blood and 2 other cell types or tissues"/>
</dbReference>
<sequence length="135" mass="14770">MAWGALPLLLPGLLLLLVPGSRAQKLQKLEGETIYVICPYSADQHEKEKVWCKQEGPNTCSVLATSQGWVGSSQCSLWDKPDSSQFIVIMTGLKAGDSGLYYCGFYEYPKVMVFRTIHGSLPNFGSMPFACGAQS</sequence>
<dbReference type="AlphaFoldDB" id="G1TL51"/>
<dbReference type="GO" id="GO:0009986">
    <property type="term" value="C:cell surface"/>
    <property type="evidence" value="ECO:0007669"/>
    <property type="project" value="TreeGrafter"/>
</dbReference>
<dbReference type="EMBL" id="AAGW02017955">
    <property type="status" value="NOT_ANNOTATED_CDS"/>
    <property type="molecule type" value="Genomic_DNA"/>
</dbReference>
<dbReference type="InterPro" id="IPR013106">
    <property type="entry name" value="Ig_V-set"/>
</dbReference>
<dbReference type="Gene3D" id="2.60.40.10">
    <property type="entry name" value="Immunoglobulins"/>
    <property type="match status" value="1"/>
</dbReference>
<reference evidence="6" key="3">
    <citation type="submission" date="2025-09" db="UniProtKB">
        <authorList>
            <consortium name="Ensembl"/>
        </authorList>
    </citation>
    <scope>IDENTIFICATION</scope>
    <source>
        <strain evidence="6">Thorbecke</strain>
    </source>
</reference>
<reference evidence="6" key="2">
    <citation type="submission" date="2025-08" db="UniProtKB">
        <authorList>
            <consortium name="Ensembl"/>
        </authorList>
    </citation>
    <scope>IDENTIFICATION</scope>
    <source>
        <strain evidence="6">Thorbecke</strain>
    </source>
</reference>
<feature type="signal peptide" evidence="4">
    <location>
        <begin position="1"/>
        <end position="23"/>
    </location>
</feature>
<evidence type="ECO:0000256" key="2">
    <source>
        <dbReference type="ARBA" id="ARBA00023157"/>
    </source>
</evidence>
<protein>
    <recommendedName>
        <fullName evidence="5">Ig-like domain-containing protein</fullName>
    </recommendedName>
</protein>
<dbReference type="eggNOG" id="ENOG502SU0J">
    <property type="taxonomic scope" value="Eukaryota"/>
</dbReference>
<dbReference type="GeneTree" id="ENSGT00940000153835"/>
<dbReference type="Ensembl" id="ENSOCUT00000027977.2">
    <property type="protein sequence ID" value="ENSOCUP00000017695.2"/>
    <property type="gene ID" value="ENSOCUG00000025716.2"/>
</dbReference>
<dbReference type="Pfam" id="PF07686">
    <property type="entry name" value="V-set"/>
    <property type="match status" value="1"/>
</dbReference>
<dbReference type="PANTHER" id="PTHR16423">
    <property type="entry name" value="TREM-LIKE TRANSCRIPT PROTEIN"/>
    <property type="match status" value="1"/>
</dbReference>
<dbReference type="PaxDb" id="9986-ENSOCUP00000017695"/>
<name>G1TL51_RABIT</name>
<keyword evidence="1 4" id="KW-0732">Signal</keyword>
<reference evidence="6 7" key="1">
    <citation type="journal article" date="2011" name="Nature">
        <title>A high-resolution map of human evolutionary constraint using 29 mammals.</title>
        <authorList>
            <person name="Lindblad-Toh K."/>
            <person name="Garber M."/>
            <person name="Zuk O."/>
            <person name="Lin M.F."/>
            <person name="Parker B.J."/>
            <person name="Washietl S."/>
            <person name="Kheradpour P."/>
            <person name="Ernst J."/>
            <person name="Jordan G."/>
            <person name="Mauceli E."/>
            <person name="Ward L.D."/>
            <person name="Lowe C.B."/>
            <person name="Holloway A.K."/>
            <person name="Clamp M."/>
            <person name="Gnerre S."/>
            <person name="Alfoldi J."/>
            <person name="Beal K."/>
            <person name="Chang J."/>
            <person name="Clawson H."/>
            <person name="Cuff J."/>
            <person name="Di Palma F."/>
            <person name="Fitzgerald S."/>
            <person name="Flicek P."/>
            <person name="Guttman M."/>
            <person name="Hubisz M.J."/>
            <person name="Jaffe D.B."/>
            <person name="Jungreis I."/>
            <person name="Kent W.J."/>
            <person name="Kostka D."/>
            <person name="Lara M."/>
            <person name="Martins A.L."/>
            <person name="Massingham T."/>
            <person name="Moltke I."/>
            <person name="Raney B.J."/>
            <person name="Rasmussen M.D."/>
            <person name="Robinson J."/>
            <person name="Stark A."/>
            <person name="Vilella A.J."/>
            <person name="Wen J."/>
            <person name="Xie X."/>
            <person name="Zody M.C."/>
            <person name="Baldwin J."/>
            <person name="Bloom T."/>
            <person name="Chin C.W."/>
            <person name="Heiman D."/>
            <person name="Nicol R."/>
            <person name="Nusbaum C."/>
            <person name="Young S."/>
            <person name="Wilkinson J."/>
            <person name="Worley K.C."/>
            <person name="Kovar C.L."/>
            <person name="Muzny D.M."/>
            <person name="Gibbs R.A."/>
            <person name="Cree A."/>
            <person name="Dihn H.H."/>
            <person name="Fowler G."/>
            <person name="Jhangiani S."/>
            <person name="Joshi V."/>
            <person name="Lee S."/>
            <person name="Lewis L.R."/>
            <person name="Nazareth L.V."/>
            <person name="Okwuonu G."/>
            <person name="Santibanez J."/>
            <person name="Warren W.C."/>
            <person name="Mardis E.R."/>
            <person name="Weinstock G.M."/>
            <person name="Wilson R.K."/>
            <person name="Delehaunty K."/>
            <person name="Dooling D."/>
            <person name="Fronik C."/>
            <person name="Fulton L."/>
            <person name="Fulton B."/>
            <person name="Graves T."/>
            <person name="Minx P."/>
            <person name="Sodergren E."/>
            <person name="Birney E."/>
            <person name="Margulies E.H."/>
            <person name="Herrero J."/>
            <person name="Green E.D."/>
            <person name="Haussler D."/>
            <person name="Siepel A."/>
            <person name="Goldman N."/>
            <person name="Pollard K.S."/>
            <person name="Pedersen J.S."/>
            <person name="Lander E.S."/>
            <person name="Kellis M."/>
        </authorList>
    </citation>
    <scope>NUCLEOTIDE SEQUENCE [LARGE SCALE GENOMIC DNA]</scope>
    <source>
        <strain evidence="6 7">Thorbecke inbred</strain>
    </source>
</reference>
<evidence type="ECO:0000256" key="4">
    <source>
        <dbReference type="SAM" id="SignalP"/>
    </source>
</evidence>
<dbReference type="PROSITE" id="PS50835">
    <property type="entry name" value="IG_LIKE"/>
    <property type="match status" value="1"/>
</dbReference>
<dbReference type="InterPro" id="IPR052314">
    <property type="entry name" value="Immune_rcpt_domain"/>
</dbReference>
<feature type="chain" id="PRO_5023883646" description="Ig-like domain-containing protein" evidence="4">
    <location>
        <begin position="24"/>
        <end position="135"/>
    </location>
</feature>
<dbReference type="PANTHER" id="PTHR16423:SF10">
    <property type="entry name" value="CRKD-BINDING PROTEIN-RELATED"/>
    <property type="match status" value="1"/>
</dbReference>
<dbReference type="SMR" id="G1TL51"/>
<evidence type="ECO:0000313" key="7">
    <source>
        <dbReference type="Proteomes" id="UP000001811"/>
    </source>
</evidence>
<dbReference type="InterPro" id="IPR036179">
    <property type="entry name" value="Ig-like_dom_sf"/>
</dbReference>
<keyword evidence="3" id="KW-0393">Immunoglobulin domain</keyword>
<dbReference type="HOGENOM" id="CLU_956327_0_0_1"/>
<dbReference type="GO" id="GO:0038023">
    <property type="term" value="F:signaling receptor activity"/>
    <property type="evidence" value="ECO:0007669"/>
    <property type="project" value="TreeGrafter"/>
</dbReference>
<accession>G1TL51</accession>
<organism evidence="6 7">
    <name type="scientific">Oryctolagus cuniculus</name>
    <name type="common">Rabbit</name>
    <dbReference type="NCBI Taxonomy" id="9986"/>
    <lineage>
        <taxon>Eukaryota</taxon>
        <taxon>Metazoa</taxon>
        <taxon>Chordata</taxon>
        <taxon>Craniata</taxon>
        <taxon>Vertebrata</taxon>
        <taxon>Euteleostomi</taxon>
        <taxon>Mammalia</taxon>
        <taxon>Eutheria</taxon>
        <taxon>Euarchontoglires</taxon>
        <taxon>Glires</taxon>
        <taxon>Lagomorpha</taxon>
        <taxon>Leporidae</taxon>
        <taxon>Oryctolagus</taxon>
    </lineage>
</organism>
<dbReference type="FunCoup" id="G1TL51">
    <property type="interactions" value="146"/>
</dbReference>
<dbReference type="InParanoid" id="G1TL51"/>
<dbReference type="InterPro" id="IPR007110">
    <property type="entry name" value="Ig-like_dom"/>
</dbReference>
<feature type="domain" description="Ig-like" evidence="5">
    <location>
        <begin position="11"/>
        <end position="103"/>
    </location>
</feature>
<dbReference type="SUPFAM" id="SSF48726">
    <property type="entry name" value="Immunoglobulin"/>
    <property type="match status" value="1"/>
</dbReference>
<evidence type="ECO:0000256" key="3">
    <source>
        <dbReference type="ARBA" id="ARBA00023319"/>
    </source>
</evidence>